<protein>
    <submittedName>
        <fullName evidence="1">Uncharacterized protein</fullName>
    </submittedName>
</protein>
<dbReference type="AlphaFoldDB" id="A0A3M7QVA0"/>
<dbReference type="EMBL" id="REGN01005095">
    <property type="protein sequence ID" value="RNA14885.1"/>
    <property type="molecule type" value="Genomic_DNA"/>
</dbReference>
<name>A0A3M7QVA0_BRAPC</name>
<evidence type="ECO:0000313" key="2">
    <source>
        <dbReference type="Proteomes" id="UP000276133"/>
    </source>
</evidence>
<keyword evidence="2" id="KW-1185">Reference proteome</keyword>
<accession>A0A3M7QVA0</accession>
<comment type="caution">
    <text evidence="1">The sequence shown here is derived from an EMBL/GenBank/DDBJ whole genome shotgun (WGS) entry which is preliminary data.</text>
</comment>
<organism evidence="1 2">
    <name type="scientific">Brachionus plicatilis</name>
    <name type="common">Marine rotifer</name>
    <name type="synonym">Brachionus muelleri</name>
    <dbReference type="NCBI Taxonomy" id="10195"/>
    <lineage>
        <taxon>Eukaryota</taxon>
        <taxon>Metazoa</taxon>
        <taxon>Spiralia</taxon>
        <taxon>Gnathifera</taxon>
        <taxon>Rotifera</taxon>
        <taxon>Eurotatoria</taxon>
        <taxon>Monogononta</taxon>
        <taxon>Pseudotrocha</taxon>
        <taxon>Ploima</taxon>
        <taxon>Brachionidae</taxon>
        <taxon>Brachionus</taxon>
    </lineage>
</organism>
<dbReference type="Proteomes" id="UP000276133">
    <property type="component" value="Unassembled WGS sequence"/>
</dbReference>
<reference evidence="1 2" key="1">
    <citation type="journal article" date="2018" name="Sci. Rep.">
        <title>Genomic signatures of local adaptation to the degree of environmental predictability in rotifers.</title>
        <authorList>
            <person name="Franch-Gras L."/>
            <person name="Hahn C."/>
            <person name="Garcia-Roger E.M."/>
            <person name="Carmona M.J."/>
            <person name="Serra M."/>
            <person name="Gomez A."/>
        </authorList>
    </citation>
    <scope>NUCLEOTIDE SEQUENCE [LARGE SCALE GENOMIC DNA]</scope>
    <source>
        <strain evidence="1">HYR1</strain>
    </source>
</reference>
<sequence length="68" mass="7901">MDQIRNRKFVGCIHKLRYLIIHVIYGYIEKKCVAENLAVYRLSLANKLNLNEVTENLEIVVGSQLKLV</sequence>
<evidence type="ECO:0000313" key="1">
    <source>
        <dbReference type="EMBL" id="RNA14885.1"/>
    </source>
</evidence>
<gene>
    <name evidence="1" type="ORF">BpHYR1_052572</name>
</gene>
<proteinExistence type="predicted"/>